<dbReference type="Proteomes" id="UP000075880">
    <property type="component" value="Unassembled WGS sequence"/>
</dbReference>
<proteinExistence type="predicted"/>
<sequence>MSRSRSTKRLAVLVDPCLASLRLTEGVVTRSRAKLLAGGSPEIARRKSSCIPCDQR</sequence>
<reference evidence="1" key="1">
    <citation type="submission" date="2024-04" db="UniProtKB">
        <authorList>
            <consortium name="EnsemblMetazoa"/>
        </authorList>
    </citation>
    <scope>IDENTIFICATION</scope>
    <source>
        <strain evidence="1">EBRO</strain>
    </source>
</reference>
<protein>
    <submittedName>
        <fullName evidence="1">Uncharacterized protein</fullName>
    </submittedName>
</protein>
<evidence type="ECO:0000313" key="2">
    <source>
        <dbReference type="Proteomes" id="UP000075880"/>
    </source>
</evidence>
<dbReference type="AlphaFoldDB" id="A0AAG5DXC6"/>
<evidence type="ECO:0000313" key="1">
    <source>
        <dbReference type="EnsemblMetazoa" id="ENSAATROPP015278"/>
    </source>
</evidence>
<organism evidence="1 2">
    <name type="scientific">Anopheles atroparvus</name>
    <name type="common">European mosquito</name>
    <dbReference type="NCBI Taxonomy" id="41427"/>
    <lineage>
        <taxon>Eukaryota</taxon>
        <taxon>Metazoa</taxon>
        <taxon>Ecdysozoa</taxon>
        <taxon>Arthropoda</taxon>
        <taxon>Hexapoda</taxon>
        <taxon>Insecta</taxon>
        <taxon>Pterygota</taxon>
        <taxon>Neoptera</taxon>
        <taxon>Endopterygota</taxon>
        <taxon>Diptera</taxon>
        <taxon>Nematocera</taxon>
        <taxon>Culicoidea</taxon>
        <taxon>Culicidae</taxon>
        <taxon>Anophelinae</taxon>
        <taxon>Anopheles</taxon>
    </lineage>
</organism>
<name>A0AAG5DXC6_ANOAO</name>
<accession>A0AAG5DXC6</accession>
<dbReference type="EnsemblMetazoa" id="ENSAATROPT017312">
    <property type="protein sequence ID" value="ENSAATROPP015278"/>
    <property type="gene ID" value="ENSAATROPG014167"/>
</dbReference>
<keyword evidence="2" id="KW-1185">Reference proteome</keyword>